<evidence type="ECO:0000313" key="3">
    <source>
        <dbReference type="Proteomes" id="UP000604046"/>
    </source>
</evidence>
<keyword evidence="3" id="KW-1185">Reference proteome</keyword>
<comment type="caution">
    <text evidence="2">The sequence shown here is derived from an EMBL/GenBank/DDBJ whole genome shotgun (WGS) entry which is preliminary data.</text>
</comment>
<feature type="region of interest" description="Disordered" evidence="1">
    <location>
        <begin position="355"/>
        <end position="374"/>
    </location>
</feature>
<sequence length="565" mass="63937">MELKNVDRDIAFDLVKRWVSDTLHRDVQDSIPEGCPWQSLATALRTTLPSLLNHSPAQIEEDMRRTLVMQYWRMQANPDQEQMNALMAAKLADESSIFRMGYYPDTDAIKRHWKWYLYCLSHHSSHFTIGQEYRNLEDHRVVRMPMDLVDLHFLALRYKVRITILKHSEAIWIPGMQVAENWPRVHLVCHQGLWAAVQGPREVHGRLLETSLVELGQQWHLPDAFQHYARQPVCLAGYNQEERCFNAVVGEQIIPIDRLSICRVIQSNDDMAPPQSVPSRFHGGAIPAPPIAGIPDGAFEFQLLLEFVCKEVSDRLNTMRLQKQGHAFTGIDRFETYQNALSEYRELTPAAISRGKQAAASSAPQPPPALPGRWPASLVEPTRTGTREHLGNVVHFLQRMPRNGFIFVRCPDSNDGDGPAPFKMQRGHWIALARHVESVNLGPPTSLLCGQRLADPLAYPQPGVLQAAKGVGLQWVHSDVLCVWENHSATSITVQESQHVIDVPSKSRSMFLTFSQKRSTDGSMINGKLHFSMASPNEKAHRKVMFPSNIQGLEPFLMLSHPLPT</sequence>
<gene>
    <name evidence="2" type="ORF">SNAT2548_LOCUS16352</name>
</gene>
<protein>
    <submittedName>
        <fullName evidence="2">Uncharacterized protein</fullName>
    </submittedName>
</protein>
<dbReference type="AlphaFoldDB" id="A0A812NHI1"/>
<proteinExistence type="predicted"/>
<dbReference type="OrthoDB" id="435596at2759"/>
<evidence type="ECO:0000313" key="2">
    <source>
        <dbReference type="EMBL" id="CAE7311177.1"/>
    </source>
</evidence>
<organism evidence="2 3">
    <name type="scientific">Symbiodinium natans</name>
    <dbReference type="NCBI Taxonomy" id="878477"/>
    <lineage>
        <taxon>Eukaryota</taxon>
        <taxon>Sar</taxon>
        <taxon>Alveolata</taxon>
        <taxon>Dinophyceae</taxon>
        <taxon>Suessiales</taxon>
        <taxon>Symbiodiniaceae</taxon>
        <taxon>Symbiodinium</taxon>
    </lineage>
</organism>
<evidence type="ECO:0000256" key="1">
    <source>
        <dbReference type="SAM" id="MobiDB-lite"/>
    </source>
</evidence>
<name>A0A812NHI1_9DINO</name>
<reference evidence="2" key="1">
    <citation type="submission" date="2021-02" db="EMBL/GenBank/DDBJ databases">
        <authorList>
            <person name="Dougan E. K."/>
            <person name="Rhodes N."/>
            <person name="Thang M."/>
            <person name="Chan C."/>
        </authorList>
    </citation>
    <scope>NUCLEOTIDE SEQUENCE</scope>
</reference>
<accession>A0A812NHI1</accession>
<dbReference type="EMBL" id="CAJNDS010002079">
    <property type="protein sequence ID" value="CAE7311177.1"/>
    <property type="molecule type" value="Genomic_DNA"/>
</dbReference>
<dbReference type="Proteomes" id="UP000604046">
    <property type="component" value="Unassembled WGS sequence"/>
</dbReference>